<sequence length="66" mass="7554">MKIKRVVIFGIIVLGALIMGFGDNFMQDEYAQSIGIVLMMFGLYKTTQVWSNENYGPEEKDKEEES</sequence>
<dbReference type="RefSeq" id="WP_072765951.1">
    <property type="nucleotide sequence ID" value="NZ_FQYX01000047.1"/>
</dbReference>
<dbReference type="AlphaFoldDB" id="A0A1M6MSW7"/>
<protein>
    <submittedName>
        <fullName evidence="1">Uncharacterized protein</fullName>
    </submittedName>
</protein>
<accession>A0A1M6MSW7</accession>
<reference evidence="2" key="1">
    <citation type="submission" date="2016-11" db="EMBL/GenBank/DDBJ databases">
        <authorList>
            <person name="Varghese N."/>
            <person name="Submissions S."/>
        </authorList>
    </citation>
    <scope>NUCLEOTIDE SEQUENCE [LARGE SCALE GENOMIC DNA]</scope>
    <source>
        <strain evidence="2">CGMCC 1.8863</strain>
    </source>
</reference>
<dbReference type="STRING" id="558155.SAMN04487911_14713"/>
<evidence type="ECO:0000313" key="1">
    <source>
        <dbReference type="EMBL" id="SHJ86625.1"/>
    </source>
</evidence>
<organism evidence="1 2">
    <name type="scientific">Arenibacter nanhaiticus</name>
    <dbReference type="NCBI Taxonomy" id="558155"/>
    <lineage>
        <taxon>Bacteria</taxon>
        <taxon>Pseudomonadati</taxon>
        <taxon>Bacteroidota</taxon>
        <taxon>Flavobacteriia</taxon>
        <taxon>Flavobacteriales</taxon>
        <taxon>Flavobacteriaceae</taxon>
        <taxon>Arenibacter</taxon>
    </lineage>
</organism>
<dbReference type="OrthoDB" id="1448061at2"/>
<dbReference type="Proteomes" id="UP000184231">
    <property type="component" value="Unassembled WGS sequence"/>
</dbReference>
<keyword evidence="2" id="KW-1185">Reference proteome</keyword>
<evidence type="ECO:0000313" key="2">
    <source>
        <dbReference type="Proteomes" id="UP000184231"/>
    </source>
</evidence>
<dbReference type="EMBL" id="FQYX01000047">
    <property type="protein sequence ID" value="SHJ86625.1"/>
    <property type="molecule type" value="Genomic_DNA"/>
</dbReference>
<name>A0A1M6MSW7_9FLAO</name>
<gene>
    <name evidence="1" type="ORF">SAMN04487911_14713</name>
</gene>
<proteinExistence type="predicted"/>